<name>A0A840UTM3_9BACT</name>
<evidence type="ECO:0000313" key="4">
    <source>
        <dbReference type="Proteomes" id="UP000539642"/>
    </source>
</evidence>
<dbReference type="PANTHER" id="PTHR23159:SF31">
    <property type="entry name" value="CENTROSOME-ASSOCIATED PROTEIN CEP250 ISOFORM X1"/>
    <property type="match status" value="1"/>
</dbReference>
<keyword evidence="2" id="KW-0812">Transmembrane</keyword>
<reference evidence="3 4" key="1">
    <citation type="submission" date="2020-08" db="EMBL/GenBank/DDBJ databases">
        <title>Genomic Encyclopedia of Type Strains, Phase IV (KMG-IV): sequencing the most valuable type-strain genomes for metagenomic binning, comparative biology and taxonomic classification.</title>
        <authorList>
            <person name="Goeker M."/>
        </authorList>
    </citation>
    <scope>NUCLEOTIDE SEQUENCE [LARGE SCALE GENOMIC DNA]</scope>
    <source>
        <strain evidence="3 4">DSM 28570</strain>
    </source>
</reference>
<keyword evidence="2" id="KW-0472">Membrane</keyword>
<sequence length="762" mass="87880">MEAVSVPFLPTGLWLLAASGSILILLIIFGMLVYQKRRFQWALKDSRDVSQLASRKELLQADITELRKFITEQNEELARLTSEREEQERIRGELSRLQSECATVDQRIIESRTEIGELENQRYNTAQALEKLNIEVESLKAQRLALEDIQDKITASKKECDQLTVLQELKNSELRKLEQDFREMNAKTESTKYEFDELRKKIDTLRTREPEVDLMNQKMLQLKQEIEDIRNEVSNQQRYEDEARRKAKGFSEDIQEKKGQIRDIEKQIQDLEGQIENKSTEFGKLGQQVGAIIEELSGKQNALAEVKKTLTETINLEKQIVMKIEENKNDIEKLKAEETSLNASIATLKVLAKKYNKSLGVDEGVDSGTKYRDLWHPVTFPSLKPAASFPSEQEMLKKTSNYIKSQNLYFPERVINAFHTALKINDISPLVVLAGISGTGKSELPRRYAEGMGIHTVILAVQPRWDSPQDLFGFYNYLEERYKATELARAMVQFELYNRDQWQIPVGWDHDRSDRMLLVLLDEMNLARVEYYFSEFLSRLETRRGIDLTNPEERAKAEISLEMGSLAEGEKPIRLFPGQNVLFSGTMNEDETTQALSDKVLDRSCVLRFGRPKRISALENVKSIPPTASGLTFEQWRSFLEYDLPSQEKDKVNSWINKLNDAMEKLNRPFGHRVAQAIQRYVANYPNWIPNRVSLAMADQIEQRIMPKLRGIEIGEAEQPLKEIHTVIKDCGDEPLLAAFKQGAQSQQQVFIWRGLDRTEDF</sequence>
<dbReference type="PANTHER" id="PTHR23159">
    <property type="entry name" value="CENTROSOMAL PROTEIN 2"/>
    <property type="match status" value="1"/>
</dbReference>
<evidence type="ECO:0000256" key="1">
    <source>
        <dbReference type="SAM" id="Coils"/>
    </source>
</evidence>
<feature type="transmembrane region" description="Helical" evidence="2">
    <location>
        <begin position="12"/>
        <end position="34"/>
    </location>
</feature>
<keyword evidence="1" id="KW-0175">Coiled coil</keyword>
<organism evidence="3 4">
    <name type="scientific">Desulfoprunum benzoelyticum</name>
    <dbReference type="NCBI Taxonomy" id="1506996"/>
    <lineage>
        <taxon>Bacteria</taxon>
        <taxon>Pseudomonadati</taxon>
        <taxon>Thermodesulfobacteriota</taxon>
        <taxon>Desulfobulbia</taxon>
        <taxon>Desulfobulbales</taxon>
        <taxon>Desulfobulbaceae</taxon>
        <taxon>Desulfoprunum</taxon>
    </lineage>
</organism>
<dbReference type="AlphaFoldDB" id="A0A840UTM3"/>
<dbReference type="InterPro" id="IPR027417">
    <property type="entry name" value="P-loop_NTPase"/>
</dbReference>
<feature type="coiled-coil region" evidence="1">
    <location>
        <begin position="317"/>
        <end position="344"/>
    </location>
</feature>
<accession>A0A840UTM3</accession>
<dbReference type="Gene3D" id="3.40.50.300">
    <property type="entry name" value="P-loop containing nucleotide triphosphate hydrolases"/>
    <property type="match status" value="1"/>
</dbReference>
<gene>
    <name evidence="3" type="ORF">HNQ81_003293</name>
</gene>
<dbReference type="SUPFAM" id="SSF52540">
    <property type="entry name" value="P-loop containing nucleoside triphosphate hydrolases"/>
    <property type="match status" value="1"/>
</dbReference>
<feature type="coiled-coil region" evidence="1">
    <location>
        <begin position="63"/>
        <end position="187"/>
    </location>
</feature>
<dbReference type="Proteomes" id="UP000539642">
    <property type="component" value="Unassembled WGS sequence"/>
</dbReference>
<evidence type="ECO:0000256" key="2">
    <source>
        <dbReference type="SAM" id="Phobius"/>
    </source>
</evidence>
<keyword evidence="4" id="KW-1185">Reference proteome</keyword>
<dbReference type="EMBL" id="JACHEO010000028">
    <property type="protein sequence ID" value="MBB5349537.1"/>
    <property type="molecule type" value="Genomic_DNA"/>
</dbReference>
<feature type="coiled-coil region" evidence="1">
    <location>
        <begin position="212"/>
        <end position="281"/>
    </location>
</feature>
<comment type="caution">
    <text evidence="3">The sequence shown here is derived from an EMBL/GenBank/DDBJ whole genome shotgun (WGS) entry which is preliminary data.</text>
</comment>
<dbReference type="Gene3D" id="1.10.287.1490">
    <property type="match status" value="1"/>
</dbReference>
<proteinExistence type="predicted"/>
<dbReference type="RefSeq" id="WP_183352321.1">
    <property type="nucleotide sequence ID" value="NZ_JACHEO010000028.1"/>
</dbReference>
<keyword evidence="2" id="KW-1133">Transmembrane helix</keyword>
<protein>
    <submittedName>
        <fullName evidence="3">Putative nucleic acid-binding Zn-ribbon protein</fullName>
    </submittedName>
</protein>
<evidence type="ECO:0000313" key="3">
    <source>
        <dbReference type="EMBL" id="MBB5349537.1"/>
    </source>
</evidence>